<evidence type="ECO:0000313" key="4">
    <source>
        <dbReference type="Proteomes" id="UP000286415"/>
    </source>
</evidence>
<feature type="non-terminal residue" evidence="3">
    <location>
        <position position="174"/>
    </location>
</feature>
<protein>
    <submittedName>
        <fullName evidence="3">Thioredoxin trx1</fullName>
    </submittedName>
</protein>
<dbReference type="Gene3D" id="3.40.30.10">
    <property type="entry name" value="Glutaredoxin"/>
    <property type="match status" value="1"/>
</dbReference>
<proteinExistence type="predicted"/>
<comment type="caution">
    <text evidence="3">The sequence shown here is derived from an EMBL/GenBank/DDBJ whole genome shotgun (WGS) entry which is preliminary data.</text>
</comment>
<reference evidence="3 4" key="1">
    <citation type="journal article" date="2018" name="Biotechnol. Adv.">
        <title>Improved genomic resources and new bioinformatic workflow for the carcinogenic parasite Clonorchis sinensis: Biotechnological implications.</title>
        <authorList>
            <person name="Wang D."/>
            <person name="Korhonen P.K."/>
            <person name="Gasser R.B."/>
            <person name="Young N.D."/>
        </authorList>
    </citation>
    <scope>NUCLEOTIDE SEQUENCE [LARGE SCALE GENOMIC DNA]</scope>
    <source>
        <strain evidence="3">Cs-k2</strain>
    </source>
</reference>
<dbReference type="InParanoid" id="A0A3R7CF06"/>
<evidence type="ECO:0000313" key="3">
    <source>
        <dbReference type="EMBL" id="KAG5444285.1"/>
    </source>
</evidence>
<sequence length="174" mass="19158">MKEIAAKCEFDGLLEESNSHLVVVDFFATWCGPCKDIAPKFVALSGSYPGVTFAKVDVDQLPELPEEYGVTAMPTFIFFKNGKPVETVLGASIEKVEAAKSQSMVLPKKSFSCNTRCLAAMPHEGLDTARLPKPRQGKSRGRDRVRTTDLPAQGESHVYDVFQLNVLYKDLNVS</sequence>
<dbReference type="Proteomes" id="UP000286415">
    <property type="component" value="Unassembled WGS sequence"/>
</dbReference>
<reference evidence="3 4" key="2">
    <citation type="journal article" date="2021" name="Genomics">
        <title>High-quality reference genome for Clonorchis sinensis.</title>
        <authorList>
            <person name="Young N.D."/>
            <person name="Stroehlein A.J."/>
            <person name="Kinkar L."/>
            <person name="Wang T."/>
            <person name="Sohn W.M."/>
            <person name="Chang B.C.H."/>
            <person name="Kaur P."/>
            <person name="Weisz D."/>
            <person name="Dudchenko O."/>
            <person name="Aiden E.L."/>
            <person name="Korhonen P.K."/>
            <person name="Gasser R.B."/>
        </authorList>
    </citation>
    <scope>NUCLEOTIDE SEQUENCE [LARGE SCALE GENOMIC DNA]</scope>
    <source>
        <strain evidence="3">Cs-k2</strain>
    </source>
</reference>
<dbReference type="Pfam" id="PF00085">
    <property type="entry name" value="Thioredoxin"/>
    <property type="match status" value="1"/>
</dbReference>
<accession>A0A3R7CF06</accession>
<dbReference type="CDD" id="cd02947">
    <property type="entry name" value="TRX_family"/>
    <property type="match status" value="1"/>
</dbReference>
<dbReference type="PANTHER" id="PTHR46115">
    <property type="entry name" value="THIOREDOXIN-LIKE PROTEIN 1"/>
    <property type="match status" value="1"/>
</dbReference>
<evidence type="ECO:0000256" key="2">
    <source>
        <dbReference type="SAM" id="MobiDB-lite"/>
    </source>
</evidence>
<dbReference type="PROSITE" id="PS51352">
    <property type="entry name" value="THIOREDOXIN_2"/>
    <property type="match status" value="1"/>
</dbReference>
<dbReference type="SUPFAM" id="SSF52833">
    <property type="entry name" value="Thioredoxin-like"/>
    <property type="match status" value="1"/>
</dbReference>
<dbReference type="OrthoDB" id="2121326at2759"/>
<dbReference type="InterPro" id="IPR036249">
    <property type="entry name" value="Thioredoxin-like_sf"/>
</dbReference>
<dbReference type="PROSITE" id="PS00194">
    <property type="entry name" value="THIOREDOXIN_1"/>
    <property type="match status" value="1"/>
</dbReference>
<dbReference type="EMBL" id="NIRI02000056">
    <property type="protein sequence ID" value="KAG5444285.1"/>
    <property type="molecule type" value="Genomic_DNA"/>
</dbReference>
<dbReference type="PRINTS" id="PR00421">
    <property type="entry name" value="THIOREDOXIN"/>
</dbReference>
<evidence type="ECO:0000256" key="1">
    <source>
        <dbReference type="ARBA" id="ARBA00023157"/>
    </source>
</evidence>
<dbReference type="FunFam" id="3.40.30.10:FF:000245">
    <property type="entry name" value="Thioredoxin"/>
    <property type="match status" value="1"/>
</dbReference>
<name>A0A3R7CF06_CLOSI</name>
<organism evidence="3 4">
    <name type="scientific">Clonorchis sinensis</name>
    <name type="common">Chinese liver fluke</name>
    <dbReference type="NCBI Taxonomy" id="79923"/>
    <lineage>
        <taxon>Eukaryota</taxon>
        <taxon>Metazoa</taxon>
        <taxon>Spiralia</taxon>
        <taxon>Lophotrochozoa</taxon>
        <taxon>Platyhelminthes</taxon>
        <taxon>Trematoda</taxon>
        <taxon>Digenea</taxon>
        <taxon>Opisthorchiida</taxon>
        <taxon>Opisthorchiata</taxon>
        <taxon>Opisthorchiidae</taxon>
        <taxon>Clonorchis</taxon>
    </lineage>
</organism>
<gene>
    <name evidence="3" type="ORF">CSKR_111824</name>
</gene>
<dbReference type="InterPro" id="IPR017937">
    <property type="entry name" value="Thioredoxin_CS"/>
</dbReference>
<dbReference type="AlphaFoldDB" id="A0A3R7CF06"/>
<keyword evidence="1" id="KW-1015">Disulfide bond</keyword>
<feature type="region of interest" description="Disordered" evidence="2">
    <location>
        <begin position="127"/>
        <end position="150"/>
    </location>
</feature>
<dbReference type="STRING" id="79923.A0A3R7CF06"/>
<dbReference type="InterPro" id="IPR013766">
    <property type="entry name" value="Thioredoxin_domain"/>
</dbReference>
<keyword evidence="4" id="KW-1185">Reference proteome</keyword>